<dbReference type="EMBL" id="ML975156">
    <property type="protein sequence ID" value="KAF1812931.1"/>
    <property type="molecule type" value="Genomic_DNA"/>
</dbReference>
<feature type="transmembrane region" description="Helical" evidence="2">
    <location>
        <begin position="62"/>
        <end position="82"/>
    </location>
</feature>
<feature type="transmembrane region" description="Helical" evidence="2">
    <location>
        <begin position="102"/>
        <end position="128"/>
    </location>
</feature>
<evidence type="ECO:0000313" key="4">
    <source>
        <dbReference type="EMBL" id="KAF1812931.1"/>
    </source>
</evidence>
<dbReference type="RefSeq" id="XP_033534562.1">
    <property type="nucleotide sequence ID" value="XM_033682525.1"/>
</dbReference>
<feature type="transmembrane region" description="Helical" evidence="2">
    <location>
        <begin position="254"/>
        <end position="274"/>
    </location>
</feature>
<dbReference type="PANTHER" id="PTHR39614:SF2">
    <property type="entry name" value="INTEGRAL MEMBRANE PROTEIN"/>
    <property type="match status" value="1"/>
</dbReference>
<keyword evidence="2" id="KW-0812">Transmembrane</keyword>
<keyword evidence="2" id="KW-1133">Transmembrane helix</keyword>
<feature type="compositionally biased region" description="Low complexity" evidence="1">
    <location>
        <begin position="349"/>
        <end position="364"/>
    </location>
</feature>
<dbReference type="PANTHER" id="PTHR39614">
    <property type="entry name" value="INTEGRAL MEMBRANE PROTEIN"/>
    <property type="match status" value="1"/>
</dbReference>
<gene>
    <name evidence="4 6" type="ORF">P152DRAFT_507237</name>
</gene>
<name>A0A6G1G4R4_9PEZI</name>
<proteinExistence type="predicted"/>
<keyword evidence="2" id="KW-0472">Membrane</keyword>
<evidence type="ECO:0000313" key="5">
    <source>
        <dbReference type="Proteomes" id="UP000504638"/>
    </source>
</evidence>
<dbReference type="GeneID" id="54423095"/>
<dbReference type="OrthoDB" id="3918601at2759"/>
<organism evidence="4">
    <name type="scientific">Eremomyces bilateralis CBS 781.70</name>
    <dbReference type="NCBI Taxonomy" id="1392243"/>
    <lineage>
        <taxon>Eukaryota</taxon>
        <taxon>Fungi</taxon>
        <taxon>Dikarya</taxon>
        <taxon>Ascomycota</taxon>
        <taxon>Pezizomycotina</taxon>
        <taxon>Dothideomycetes</taxon>
        <taxon>Dothideomycetes incertae sedis</taxon>
        <taxon>Eremomycetales</taxon>
        <taxon>Eremomycetaceae</taxon>
        <taxon>Eremomyces</taxon>
    </lineage>
</organism>
<feature type="compositionally biased region" description="Basic and acidic residues" evidence="1">
    <location>
        <begin position="316"/>
        <end position="331"/>
    </location>
</feature>
<evidence type="ECO:0000256" key="2">
    <source>
        <dbReference type="SAM" id="Phobius"/>
    </source>
</evidence>
<feature type="region of interest" description="Disordered" evidence="1">
    <location>
        <begin position="310"/>
        <end position="331"/>
    </location>
</feature>
<reference evidence="6" key="2">
    <citation type="submission" date="2020-04" db="EMBL/GenBank/DDBJ databases">
        <authorList>
            <consortium name="NCBI Genome Project"/>
        </authorList>
    </citation>
    <scope>NUCLEOTIDE SEQUENCE</scope>
    <source>
        <strain evidence="6">CBS 781.70</strain>
    </source>
</reference>
<feature type="transmembrane region" description="Helical" evidence="2">
    <location>
        <begin position="29"/>
        <end position="50"/>
    </location>
</feature>
<keyword evidence="5" id="KW-1185">Reference proteome</keyword>
<reference evidence="6" key="3">
    <citation type="submission" date="2025-04" db="UniProtKB">
        <authorList>
            <consortium name="RefSeq"/>
        </authorList>
    </citation>
    <scope>IDENTIFICATION</scope>
    <source>
        <strain evidence="6">CBS 781.70</strain>
    </source>
</reference>
<dbReference type="AlphaFoldDB" id="A0A6G1G4R4"/>
<feature type="region of interest" description="Disordered" evidence="1">
    <location>
        <begin position="345"/>
        <end position="364"/>
    </location>
</feature>
<dbReference type="InterPro" id="IPR049326">
    <property type="entry name" value="Rhodopsin_dom_fungi"/>
</dbReference>
<evidence type="ECO:0000313" key="6">
    <source>
        <dbReference type="RefSeq" id="XP_033534562.1"/>
    </source>
</evidence>
<feature type="transmembrane region" description="Helical" evidence="2">
    <location>
        <begin position="140"/>
        <end position="163"/>
    </location>
</feature>
<dbReference type="Pfam" id="PF20684">
    <property type="entry name" value="Fung_rhodopsin"/>
    <property type="match status" value="1"/>
</dbReference>
<dbReference type="Proteomes" id="UP000504638">
    <property type="component" value="Unplaced"/>
</dbReference>
<feature type="domain" description="Rhodopsin" evidence="3">
    <location>
        <begin position="56"/>
        <end position="282"/>
    </location>
</feature>
<feature type="transmembrane region" description="Helical" evidence="2">
    <location>
        <begin position="183"/>
        <end position="208"/>
    </location>
</feature>
<reference evidence="4 6" key="1">
    <citation type="submission" date="2020-01" db="EMBL/GenBank/DDBJ databases">
        <authorList>
            <consortium name="DOE Joint Genome Institute"/>
            <person name="Haridas S."/>
            <person name="Albert R."/>
            <person name="Binder M."/>
            <person name="Bloem J."/>
            <person name="Labutti K."/>
            <person name="Salamov A."/>
            <person name="Andreopoulos B."/>
            <person name="Baker S.E."/>
            <person name="Barry K."/>
            <person name="Bills G."/>
            <person name="Bluhm B.H."/>
            <person name="Cannon C."/>
            <person name="Castanera R."/>
            <person name="Culley D.E."/>
            <person name="Daum C."/>
            <person name="Ezra D."/>
            <person name="Gonzalez J.B."/>
            <person name="Henrissat B."/>
            <person name="Kuo A."/>
            <person name="Liang C."/>
            <person name="Lipzen A."/>
            <person name="Lutzoni F."/>
            <person name="Magnuson J."/>
            <person name="Mondo S."/>
            <person name="Nolan M."/>
            <person name="Ohm R."/>
            <person name="Pangilinan J."/>
            <person name="Park H.-J."/>
            <person name="Ramirez L."/>
            <person name="Alfaro M."/>
            <person name="Sun H."/>
            <person name="Tritt A."/>
            <person name="Yoshinaga Y."/>
            <person name="Zwiers L.-H."/>
            <person name="Turgeon B.G."/>
            <person name="Goodwin S.B."/>
            <person name="Spatafora J.W."/>
            <person name="Crous P.W."/>
            <person name="Grigoriev I.V."/>
        </authorList>
    </citation>
    <scope>NUCLEOTIDE SEQUENCE</scope>
    <source>
        <strain evidence="4 6">CBS 781.70</strain>
    </source>
</reference>
<evidence type="ECO:0000256" key="1">
    <source>
        <dbReference type="SAM" id="MobiDB-lite"/>
    </source>
</evidence>
<feature type="transmembrane region" description="Helical" evidence="2">
    <location>
        <begin position="220"/>
        <end position="242"/>
    </location>
</feature>
<protein>
    <recommendedName>
        <fullName evidence="3">Rhodopsin domain-containing protein</fullName>
    </recommendedName>
</protein>
<accession>A0A6G1G4R4</accession>
<sequence>MDPSIPAPDPSPFPDPSRFSPIIDGNHAGYIYIATILFIVYTVLSLVVRGHIKWGLYGFDDWTIFASTIFHGAQVAAIALSLKYGLGKVPSLIPPGEVEQAGVALFASNIMFVVAHCLSKCSVLCLILRLFTRDMKKLSMVAAITITLAIAWGAGSIVALSVACDPKSLLTDLTDAKCPSQLLRWRLVIGVDIAIEIILLVLPTWLILPLQMSWERRFQVIFAFWLRIPVIAFTALKLYFFLPTVSSPVPSFTISSAIVWTQFLLCWSLMAASIPNLKTFMRSFNSGFGLEIAGLTYGYGSRNYEMNSLHTGSGHKSREQTLNRSHADSTADRLRTDALQTTTSIYGKGASTEGEESSVTSGNSQEMIIRRDVQWTVSYNRPH</sequence>
<evidence type="ECO:0000259" key="3">
    <source>
        <dbReference type="Pfam" id="PF20684"/>
    </source>
</evidence>